<reference evidence="5" key="1">
    <citation type="journal article" date="2024" name="Toxins">
        <title>Genome Sequence Analysis of Native Xenorhabdus Strains Isolated from Entomopathogenic Nematodes in Argentina.</title>
        <authorList>
            <person name="Palma L."/>
            <person name="Frizzo L."/>
            <person name="Kaiser S."/>
            <person name="Berry C."/>
            <person name="Caballero P."/>
            <person name="Bode H.B."/>
            <person name="Del Valle E.E."/>
        </authorList>
    </citation>
    <scope>NUCLEOTIDE SEQUENCE [LARGE SCALE GENOMIC DNA]</scope>
    <source>
        <strain evidence="5">12</strain>
    </source>
</reference>
<dbReference type="InterPro" id="IPR008964">
    <property type="entry name" value="Invasin/intimin_cell_adhesion"/>
</dbReference>
<dbReference type="PANTHER" id="PTHR39576">
    <property type="entry name" value="ATTACHING AND EFFACING PROTEIN HOMOLOG-RELATED-RELATED"/>
    <property type="match status" value="1"/>
</dbReference>
<feature type="transmembrane region" description="Helical" evidence="2">
    <location>
        <begin position="20"/>
        <end position="38"/>
    </location>
</feature>
<sequence>MIQLAGKFMRFLSISYIRKLIVFFYIIFMPIVMLNALAGNNLKTEEPAIHLQEKNTSEPDIPHAIIENIQTANRILSSSPSELTEQAKSYALNKFNVTASSELHKWLSQFGAAKINFGLDKKGTLKNNSLELLLPIYDNKADWLFFSQLSYRRKDNRNTINVGLGGRYFYQNWMYGLNTFYDHDFTGNNQRLGLGGEIWGDYIKFSANTYWRLSSWQGSRNFENYYERTANGYDINGEFFLPAYPHLGMKLTYEQYFGNNVTLFNSDTKQKNPSLAKLGLTYTPIPLFTMGVDYKQGESSHTETQFLANINYKFGIPLSAQLSQSNVSFIRTLAGSRYDFVERNNNIILEHQKKEKEELIAMAPIIGYGHQEIKVNSPLLSDADIKQTHWVVTDKEFKKNNGKLSSELGNSITVTLPSYQETHQNDYILNILPESKKGRQIKPIEVHIKVLPFLIDGKVNIISPELPAATGKKENGYTFVPPIITYTSSPSGTFVKNAQIDKVTWTTEPALANDSGLEFLWNEQPAKTNDKGELTNENGQLIPNILYSKKPYDKIDVYIQLDGAPRQKIGSVKFDENKSHQYQVKSIVVDNKGPLIANGETTYTYTAYIVDGNGKKAPEGQKITNIHWDKNNNTAGLKLTFKNDVDNTGPDGTLTAKLSSTAVVDDVVVSLSVEEQKIPVSAEKVAFSPDKSSYHIDGGLTASPKGPLTVGDGTFYTFTAKIIDRENQAVVN</sequence>
<evidence type="ECO:0000259" key="3">
    <source>
        <dbReference type="Pfam" id="PF11924"/>
    </source>
</evidence>
<keyword evidence="2" id="KW-0472">Membrane</keyword>
<accession>A0ABU4SCA1</accession>
<feature type="domain" description="Inverse autotransporter beta-domain" evidence="3">
    <location>
        <begin position="76"/>
        <end position="345"/>
    </location>
</feature>
<keyword evidence="5" id="KW-1185">Reference proteome</keyword>
<protein>
    <recommendedName>
        <fullName evidence="3">Inverse autotransporter beta-domain domain-containing protein</fullName>
    </recommendedName>
</protein>
<keyword evidence="2" id="KW-1133">Transmembrane helix</keyword>
<dbReference type="InterPro" id="IPR024519">
    <property type="entry name" value="IAT_beta"/>
</dbReference>
<dbReference type="Gene3D" id="2.60.40.10">
    <property type="entry name" value="Immunoglobulins"/>
    <property type="match status" value="1"/>
</dbReference>
<dbReference type="SUPFAM" id="SSF49373">
    <property type="entry name" value="Invasin/intimin cell-adhesion fragments"/>
    <property type="match status" value="1"/>
</dbReference>
<evidence type="ECO:0000256" key="1">
    <source>
        <dbReference type="ARBA" id="ARBA00010116"/>
    </source>
</evidence>
<comment type="similarity">
    <text evidence="1">Belongs to the intimin/invasin family.</text>
</comment>
<proteinExistence type="inferred from homology"/>
<dbReference type="Gene3D" id="2.40.160.160">
    <property type="entry name" value="Inverse autotransporter, beta-domain"/>
    <property type="match status" value="1"/>
</dbReference>
<organism evidence="4 5">
    <name type="scientific">Xenorhabdus santafensis</name>
    <dbReference type="NCBI Taxonomy" id="2582833"/>
    <lineage>
        <taxon>Bacteria</taxon>
        <taxon>Pseudomonadati</taxon>
        <taxon>Pseudomonadota</taxon>
        <taxon>Gammaproteobacteria</taxon>
        <taxon>Enterobacterales</taxon>
        <taxon>Morganellaceae</taxon>
        <taxon>Xenorhabdus</taxon>
    </lineage>
</organism>
<dbReference type="Proteomes" id="UP001271890">
    <property type="component" value="Unassembled WGS sequence"/>
</dbReference>
<dbReference type="InterPro" id="IPR051715">
    <property type="entry name" value="Intimin-Invasin_domain"/>
</dbReference>
<evidence type="ECO:0000256" key="2">
    <source>
        <dbReference type="SAM" id="Phobius"/>
    </source>
</evidence>
<dbReference type="InterPro" id="IPR038177">
    <property type="entry name" value="IAT_beta_sf"/>
</dbReference>
<dbReference type="PANTHER" id="PTHR39576:SF2">
    <property type="entry name" value="ATTACHING AND EFFACING PROTEIN HOMOLOG-RELATED"/>
    <property type="match status" value="1"/>
</dbReference>
<gene>
    <name evidence="4" type="ORF">FE392_13925</name>
</gene>
<name>A0ABU4SCA1_9GAMM</name>
<dbReference type="Pfam" id="PF11924">
    <property type="entry name" value="IAT_beta"/>
    <property type="match status" value="1"/>
</dbReference>
<dbReference type="EMBL" id="VCDN01000055">
    <property type="protein sequence ID" value="MDX7988414.1"/>
    <property type="molecule type" value="Genomic_DNA"/>
</dbReference>
<feature type="non-terminal residue" evidence="4">
    <location>
        <position position="732"/>
    </location>
</feature>
<comment type="caution">
    <text evidence="4">The sequence shown here is derived from an EMBL/GenBank/DDBJ whole genome shotgun (WGS) entry which is preliminary data.</text>
</comment>
<evidence type="ECO:0000313" key="5">
    <source>
        <dbReference type="Proteomes" id="UP001271890"/>
    </source>
</evidence>
<evidence type="ECO:0000313" key="4">
    <source>
        <dbReference type="EMBL" id="MDX7988414.1"/>
    </source>
</evidence>
<keyword evidence="2" id="KW-0812">Transmembrane</keyword>
<dbReference type="InterPro" id="IPR013783">
    <property type="entry name" value="Ig-like_fold"/>
</dbReference>
<dbReference type="RefSeq" id="WP_319930817.1">
    <property type="nucleotide sequence ID" value="NZ_VCDN01000055.1"/>
</dbReference>